<keyword evidence="1" id="KW-0812">Transmembrane</keyword>
<dbReference type="GO" id="GO:0006075">
    <property type="term" value="P:(1-&gt;3)-beta-D-glucan biosynthetic process"/>
    <property type="evidence" value="ECO:0007669"/>
    <property type="project" value="InterPro"/>
</dbReference>
<evidence type="ECO:0000256" key="1">
    <source>
        <dbReference type="SAM" id="Phobius"/>
    </source>
</evidence>
<keyword evidence="1" id="KW-1133">Transmembrane helix</keyword>
<feature type="transmembrane region" description="Helical" evidence="1">
    <location>
        <begin position="901"/>
        <end position="922"/>
    </location>
</feature>
<feature type="transmembrane region" description="Helical" evidence="1">
    <location>
        <begin position="829"/>
        <end position="850"/>
    </location>
</feature>
<evidence type="ECO:0000259" key="2">
    <source>
        <dbReference type="Pfam" id="PF02364"/>
    </source>
</evidence>
<proteinExistence type="predicted"/>
<evidence type="ECO:0008006" key="6">
    <source>
        <dbReference type="Google" id="ProtNLM"/>
    </source>
</evidence>
<feature type="domain" description="Glycosyl transferase 48" evidence="2">
    <location>
        <begin position="303"/>
        <end position="903"/>
    </location>
</feature>
<dbReference type="GO" id="GO:0003843">
    <property type="term" value="F:1,3-beta-D-glucan synthase activity"/>
    <property type="evidence" value="ECO:0007669"/>
    <property type="project" value="InterPro"/>
</dbReference>
<dbReference type="AlphaFoldDB" id="A0A835V1F2"/>
<dbReference type="PANTHER" id="PTHR12741:SF106">
    <property type="entry name" value="CALLOSE SYNTHASE 5"/>
    <property type="match status" value="1"/>
</dbReference>
<keyword evidence="1" id="KW-0472">Membrane</keyword>
<dbReference type="EMBL" id="JADCNL010000005">
    <property type="protein sequence ID" value="KAG0479576.1"/>
    <property type="molecule type" value="Genomic_DNA"/>
</dbReference>
<feature type="transmembrane region" description="Helical" evidence="1">
    <location>
        <begin position="974"/>
        <end position="993"/>
    </location>
</feature>
<dbReference type="PANTHER" id="PTHR12741">
    <property type="entry name" value="LYST-INTERACTING PROTEIN LIP5 DOPAMINE RESPONSIVE PROTEIN DRG-1"/>
    <property type="match status" value="1"/>
</dbReference>
<feature type="domain" description="Callose synthase helical" evidence="3">
    <location>
        <begin position="20"/>
        <end position="205"/>
    </location>
</feature>
<reference evidence="4 5" key="1">
    <citation type="journal article" date="2020" name="Nat. Food">
        <title>A phased Vanilla planifolia genome enables genetic improvement of flavour and production.</title>
        <authorList>
            <person name="Hasing T."/>
            <person name="Tang H."/>
            <person name="Brym M."/>
            <person name="Khazi F."/>
            <person name="Huang T."/>
            <person name="Chambers A.H."/>
        </authorList>
    </citation>
    <scope>NUCLEOTIDE SEQUENCE [LARGE SCALE GENOMIC DNA]</scope>
    <source>
        <tissue evidence="4">Leaf</tissue>
    </source>
</reference>
<sequence>MDLLLVPYSSDPSLKMIQWPPFLLASKIPIALDMAAQFKSKDADLWKRICADEYMKCAVIECYESFKLVLNLLIVGENEKRIIGIIIKEIEGSIARGSFLADFRMIALPTLCKKIVELVGILKEGDTTNRDSVVLLLQDMLEVVSRDMMVNEICELVELGHGNKESVPRRQLFAGTGSKSAILFPPVTTAQWEEQIKRLYLLLTVKESAVNVPTNLEARRRIAFFTNSLFMDMPRAPRVRKMLSFSVMTPYYSEETVYSKSDLDLENEDGVSIIFYLQKIYPDEWNNFMERINCKKESEVWANEENVLQLRHWASLRGQTLCRTVRGMMYYRRALKLQAFLDMASESEILEGYKEVTEPREEEKSSQRSLCAQLEAIADMKFTYVATCQIYGNQKQSSDRHATDILNLMVNYPSLRVAYIDEVEEREGEKVKKVYYSVLVKAVDNRDQEIYRIRLPGAAKVGEGKPENQNHAIMFTRGEALQAIDMNQDNYLEEALKMRNLLEEFNEDHGLRPPTILGVREHIFTGSVSSLAWFMSNQETSFVTIGQRVLASPLKVRFHYGHPDVFDRIFHITRGGISKASRGINLSEDIFAGFNSTLRQGNITHHEYIQVGKGRDVGLNQISLFEAKVACGNGEQVLSRDLYRLGHRFDFFRMLSCYFTTVGFYVSSVMVVLIVYFYLYGKLYQSLSGLETAIMKQALMRGNNPLKAAMASQSAVQLGLLMALPMVMEIGLERGFRTALGDIIIMQLQLCSVFFTFSLGTKSHYFGRTILHGGAKYRATGRGFVVRHVKFAENYRMYSRSHFTKGLEIMLLLIVYEIYGSAATDSITFLLVTASMWFLGATWLFAPFLFNPSGFEWQKIVEDWDDWTKWINSGGGIGVPANKSWESWWDEEQEHLSSTGIIGCLWEIILSLRFFLFQYGIVYHLHVSNNNKSLIVYAFSWLVIVAVMLILKVVSMGRKKFSADFQLMFRLLKLFLLLGCIGTLAILFIFLNLTLTDILASFLAFMPTGWAILQISQACKPVVKAFGLWGSVKALGRGYEYVMGLVIFTPVAVLAWFPFVSEFQTRLLFNQAFSRGLQISRILAGGKKQR</sequence>
<organism evidence="4 5">
    <name type="scientific">Vanilla planifolia</name>
    <name type="common">Vanilla</name>
    <dbReference type="NCBI Taxonomy" id="51239"/>
    <lineage>
        <taxon>Eukaryota</taxon>
        <taxon>Viridiplantae</taxon>
        <taxon>Streptophyta</taxon>
        <taxon>Embryophyta</taxon>
        <taxon>Tracheophyta</taxon>
        <taxon>Spermatophyta</taxon>
        <taxon>Magnoliopsida</taxon>
        <taxon>Liliopsida</taxon>
        <taxon>Asparagales</taxon>
        <taxon>Orchidaceae</taxon>
        <taxon>Vanilloideae</taxon>
        <taxon>Vanilleae</taxon>
        <taxon>Vanilla</taxon>
    </lineage>
</organism>
<accession>A0A835V1F2</accession>
<gene>
    <name evidence="4" type="ORF">HPP92_010434</name>
</gene>
<dbReference type="InterPro" id="IPR003440">
    <property type="entry name" value="Glyco_trans_48_dom"/>
</dbReference>
<feature type="transmembrane region" description="Helical" evidence="1">
    <location>
        <begin position="934"/>
        <end position="954"/>
    </location>
</feature>
<comment type="caution">
    <text evidence="4">The sequence shown here is derived from an EMBL/GenBank/DDBJ whole genome shotgun (WGS) entry which is preliminary data.</text>
</comment>
<feature type="transmembrane region" description="Helical" evidence="1">
    <location>
        <begin position="806"/>
        <end position="823"/>
    </location>
</feature>
<feature type="transmembrane region" description="Helical" evidence="1">
    <location>
        <begin position="658"/>
        <end position="679"/>
    </location>
</feature>
<evidence type="ECO:0000313" key="5">
    <source>
        <dbReference type="Proteomes" id="UP000636800"/>
    </source>
</evidence>
<keyword evidence="5" id="KW-1185">Reference proteome</keyword>
<dbReference type="Pfam" id="PF25968">
    <property type="entry name" value="CALS1"/>
    <property type="match status" value="1"/>
</dbReference>
<evidence type="ECO:0000259" key="3">
    <source>
        <dbReference type="Pfam" id="PF25968"/>
    </source>
</evidence>
<evidence type="ECO:0000313" key="4">
    <source>
        <dbReference type="EMBL" id="KAG0479576.1"/>
    </source>
</evidence>
<protein>
    <recommendedName>
        <fullName evidence="6">1,3-beta-glucan synthase</fullName>
    </recommendedName>
</protein>
<feature type="transmembrane region" description="Helical" evidence="1">
    <location>
        <begin position="1039"/>
        <end position="1059"/>
    </location>
</feature>
<dbReference type="Proteomes" id="UP000636800">
    <property type="component" value="Chromosome 5"/>
</dbReference>
<dbReference type="GO" id="GO:0005886">
    <property type="term" value="C:plasma membrane"/>
    <property type="evidence" value="ECO:0007669"/>
    <property type="project" value="TreeGrafter"/>
</dbReference>
<feature type="domain" description="Glycosyl transferase 48" evidence="2">
    <location>
        <begin position="212"/>
        <end position="298"/>
    </location>
</feature>
<dbReference type="Pfam" id="PF02364">
    <property type="entry name" value="Glucan_synthase"/>
    <property type="match status" value="2"/>
</dbReference>
<name>A0A835V1F2_VANPL</name>
<dbReference type="GO" id="GO:0000148">
    <property type="term" value="C:1,3-beta-D-glucan synthase complex"/>
    <property type="evidence" value="ECO:0007669"/>
    <property type="project" value="InterPro"/>
</dbReference>
<dbReference type="InterPro" id="IPR058851">
    <property type="entry name" value="CALS1_helical"/>
</dbReference>